<keyword evidence="2" id="KW-0808">Transferase</keyword>
<dbReference type="GO" id="GO:0004623">
    <property type="term" value="F:phospholipase A2 activity"/>
    <property type="evidence" value="ECO:0007669"/>
    <property type="project" value="TreeGrafter"/>
</dbReference>
<keyword evidence="3" id="KW-0378">Hydrolase</keyword>
<dbReference type="Pfam" id="PF04970">
    <property type="entry name" value="LRAT"/>
    <property type="match status" value="1"/>
</dbReference>
<evidence type="ECO:0000313" key="6">
    <source>
        <dbReference type="EMBL" id="NWY73448.1"/>
    </source>
</evidence>
<dbReference type="PANTHER" id="PTHR13943">
    <property type="entry name" value="HRAS-LIKE SUPPRESSOR - RELATED"/>
    <property type="match status" value="1"/>
</dbReference>
<dbReference type="GO" id="GO:0070292">
    <property type="term" value="P:N-acylphosphatidylethanolamine metabolic process"/>
    <property type="evidence" value="ECO:0007669"/>
    <property type="project" value="TreeGrafter"/>
</dbReference>
<organism evidence="6 7">
    <name type="scientific">Erithacus rubecula</name>
    <name type="common">European robin</name>
    <dbReference type="NCBI Taxonomy" id="37610"/>
    <lineage>
        <taxon>Eukaryota</taxon>
        <taxon>Metazoa</taxon>
        <taxon>Chordata</taxon>
        <taxon>Craniata</taxon>
        <taxon>Vertebrata</taxon>
        <taxon>Euteleostomi</taxon>
        <taxon>Archelosauria</taxon>
        <taxon>Archosauria</taxon>
        <taxon>Dinosauria</taxon>
        <taxon>Saurischia</taxon>
        <taxon>Theropoda</taxon>
        <taxon>Coelurosauria</taxon>
        <taxon>Aves</taxon>
        <taxon>Neognathae</taxon>
        <taxon>Neoaves</taxon>
        <taxon>Telluraves</taxon>
        <taxon>Australaves</taxon>
        <taxon>Passeriformes</taxon>
        <taxon>Turdidae</taxon>
        <taxon>Erithacus</taxon>
    </lineage>
</organism>
<evidence type="ECO:0000313" key="7">
    <source>
        <dbReference type="Proteomes" id="UP000529965"/>
    </source>
</evidence>
<dbReference type="PANTHER" id="PTHR13943:SF37">
    <property type="entry name" value="PHOSPHOLIPASE A AND ACYLTRANSFERASE 1"/>
    <property type="match status" value="1"/>
</dbReference>
<evidence type="ECO:0000256" key="2">
    <source>
        <dbReference type="ARBA" id="ARBA00022679"/>
    </source>
</evidence>
<dbReference type="AlphaFoldDB" id="A0A7K7GW04"/>
<evidence type="ECO:0000256" key="4">
    <source>
        <dbReference type="ARBA" id="ARBA00023098"/>
    </source>
</evidence>
<name>A0A7K7GW04_ERIRU</name>
<gene>
    <name evidence="6" type="primary">Hrasls_2</name>
    <name evidence="6" type="ORF">ERIRUB_R15045</name>
</gene>
<sequence length="119" mass="13739">LIEIDGKLHQHWALYMGDGYVIDLIPVEKRKVKLDDVKEPKFIRTVKKELLMELAGNYTWRVNNKSDQDYTPLPVETIMQCAAACIGKELTYHSFGSNCERFVKELRYGEAFSEQVSVP</sequence>
<dbReference type="Gene3D" id="3.90.1720.10">
    <property type="entry name" value="endopeptidase domain like (from Nostoc punctiforme)"/>
    <property type="match status" value="1"/>
</dbReference>
<evidence type="ECO:0000256" key="1">
    <source>
        <dbReference type="ARBA" id="ARBA00007824"/>
    </source>
</evidence>
<proteinExistence type="inferred from homology"/>
<protein>
    <submittedName>
        <fullName evidence="6">HRSL1 enzyme</fullName>
    </submittedName>
</protein>
<dbReference type="GO" id="GO:0008970">
    <property type="term" value="F:phospholipase A1 activity"/>
    <property type="evidence" value="ECO:0007669"/>
    <property type="project" value="TreeGrafter"/>
</dbReference>
<dbReference type="PROSITE" id="PS51934">
    <property type="entry name" value="LRAT"/>
    <property type="match status" value="1"/>
</dbReference>
<comment type="caution">
    <text evidence="6">The sequence shown here is derived from an EMBL/GenBank/DDBJ whole genome shotgun (WGS) entry which is preliminary data.</text>
</comment>
<keyword evidence="4" id="KW-0443">Lipid metabolism</keyword>
<reference evidence="6 7" key="1">
    <citation type="submission" date="2019-09" db="EMBL/GenBank/DDBJ databases">
        <title>Bird 10,000 Genomes (B10K) Project - Family phase.</title>
        <authorList>
            <person name="Zhang G."/>
        </authorList>
    </citation>
    <scope>NUCLEOTIDE SEQUENCE [LARGE SCALE GENOMIC DNA]</scope>
    <source>
        <strain evidence="6">OUT-0015</strain>
        <tissue evidence="6">Blood</tissue>
    </source>
</reference>
<dbReference type="InterPro" id="IPR051496">
    <property type="entry name" value="H-rev107_PLA/AT"/>
</dbReference>
<comment type="similarity">
    <text evidence="1">Belongs to the H-rev107 family.</text>
</comment>
<keyword evidence="7" id="KW-1185">Reference proteome</keyword>
<dbReference type="GO" id="GO:0005737">
    <property type="term" value="C:cytoplasm"/>
    <property type="evidence" value="ECO:0007669"/>
    <property type="project" value="TreeGrafter"/>
</dbReference>
<dbReference type="EMBL" id="VZSK01002139">
    <property type="protein sequence ID" value="NWY73448.1"/>
    <property type="molecule type" value="Genomic_DNA"/>
</dbReference>
<feature type="domain" description="LRAT" evidence="5">
    <location>
        <begin position="1"/>
        <end position="115"/>
    </location>
</feature>
<feature type="non-terminal residue" evidence="6">
    <location>
        <position position="119"/>
    </location>
</feature>
<dbReference type="Proteomes" id="UP000529965">
    <property type="component" value="Unassembled WGS sequence"/>
</dbReference>
<evidence type="ECO:0000259" key="5">
    <source>
        <dbReference type="PROSITE" id="PS51934"/>
    </source>
</evidence>
<dbReference type="GO" id="GO:0016410">
    <property type="term" value="F:N-acyltransferase activity"/>
    <property type="evidence" value="ECO:0007669"/>
    <property type="project" value="TreeGrafter"/>
</dbReference>
<evidence type="ECO:0000256" key="3">
    <source>
        <dbReference type="ARBA" id="ARBA00022801"/>
    </source>
</evidence>
<feature type="non-terminal residue" evidence="6">
    <location>
        <position position="1"/>
    </location>
</feature>
<accession>A0A7K7GW04</accession>
<dbReference type="InterPro" id="IPR007053">
    <property type="entry name" value="LRAT_dom"/>
</dbReference>